<protein>
    <recommendedName>
        <fullName evidence="1">F-box associated beta-propeller type 1 domain-containing protein</fullName>
    </recommendedName>
</protein>
<dbReference type="PANTHER" id="PTHR31672:SF13">
    <property type="entry name" value="F-BOX PROTEIN CPR30-LIKE"/>
    <property type="match status" value="1"/>
</dbReference>
<evidence type="ECO:0000313" key="2">
    <source>
        <dbReference type="EMBL" id="KAK8558903.1"/>
    </source>
</evidence>
<organism evidence="2 3">
    <name type="scientific">Hibiscus sabdariffa</name>
    <name type="common">roselle</name>
    <dbReference type="NCBI Taxonomy" id="183260"/>
    <lineage>
        <taxon>Eukaryota</taxon>
        <taxon>Viridiplantae</taxon>
        <taxon>Streptophyta</taxon>
        <taxon>Embryophyta</taxon>
        <taxon>Tracheophyta</taxon>
        <taxon>Spermatophyta</taxon>
        <taxon>Magnoliopsida</taxon>
        <taxon>eudicotyledons</taxon>
        <taxon>Gunneridae</taxon>
        <taxon>Pentapetalae</taxon>
        <taxon>rosids</taxon>
        <taxon>malvids</taxon>
        <taxon>Malvales</taxon>
        <taxon>Malvaceae</taxon>
        <taxon>Malvoideae</taxon>
        <taxon>Hibiscus</taxon>
    </lineage>
</organism>
<dbReference type="NCBIfam" id="TIGR01640">
    <property type="entry name" value="F_box_assoc_1"/>
    <property type="match status" value="1"/>
</dbReference>
<accession>A0ABR2EE30</accession>
<comment type="caution">
    <text evidence="2">The sequence shown here is derived from an EMBL/GenBank/DDBJ whole genome shotgun (WGS) entry which is preliminary data.</text>
</comment>
<reference evidence="2 3" key="1">
    <citation type="journal article" date="2024" name="G3 (Bethesda)">
        <title>Genome assembly of Hibiscus sabdariffa L. provides insights into metabolisms of medicinal natural products.</title>
        <authorList>
            <person name="Kim T."/>
        </authorList>
    </citation>
    <scope>NUCLEOTIDE SEQUENCE [LARGE SCALE GENOMIC DNA]</scope>
    <source>
        <strain evidence="2">TK-2024</strain>
        <tissue evidence="2">Old leaves</tissue>
    </source>
</reference>
<name>A0ABR2EE30_9ROSI</name>
<dbReference type="Pfam" id="PF07734">
    <property type="entry name" value="FBA_1"/>
    <property type="match status" value="1"/>
</dbReference>
<dbReference type="EMBL" id="JBBPBM010000015">
    <property type="protein sequence ID" value="KAK8558903.1"/>
    <property type="molecule type" value="Genomic_DNA"/>
</dbReference>
<dbReference type="InterPro" id="IPR017451">
    <property type="entry name" value="F-box-assoc_interact_dom"/>
</dbReference>
<dbReference type="PANTHER" id="PTHR31672">
    <property type="entry name" value="BNACNNG10540D PROTEIN"/>
    <property type="match status" value="1"/>
</dbReference>
<keyword evidence="3" id="KW-1185">Reference proteome</keyword>
<dbReference type="Proteomes" id="UP001472677">
    <property type="component" value="Unassembled WGS sequence"/>
</dbReference>
<evidence type="ECO:0000259" key="1">
    <source>
        <dbReference type="Pfam" id="PF07734"/>
    </source>
</evidence>
<feature type="domain" description="F-box associated beta-propeller type 1" evidence="1">
    <location>
        <begin position="53"/>
        <end position="322"/>
    </location>
</feature>
<dbReference type="InterPro" id="IPR050796">
    <property type="entry name" value="SCF_F-box_component"/>
</dbReference>
<gene>
    <name evidence="2" type="ORF">V6N12_042195</name>
</gene>
<dbReference type="InterPro" id="IPR006527">
    <property type="entry name" value="F-box-assoc_dom_typ1"/>
</dbReference>
<evidence type="ECO:0000313" key="3">
    <source>
        <dbReference type="Proteomes" id="UP001472677"/>
    </source>
</evidence>
<proteinExistence type="predicted"/>
<sequence length="334" mass="37992">MCDYIPEDVVIGILKRLPVKSLGKQNYSLRYDNDVFDKFKQLQFPPFGRLFYIPVVGSCNGLICVRLYPFGGNFNFLLWNPSIQKYISLPHVKISNVVCLNVGFGFDPRTNDYKLLIVAVCKGDGSFEPYLFSLNGNCWKRVAANPPNSTSGSKDMTFVNGAVHWLGFRGRKNFGYNCAILGFDTSMEEFFEMKLPESLFGLCHIDLSIMKYGESSIAVTTHPAAAELHELWVMKEYGVVDSWTKVLTLHRVDMYAWIPRVLGFRKNGEVLLRVDDVKIASLDLNRQQMDAPLYLNWQKMELHGVEVGGYLQSVHSYVESLVLLDKAVKCPQRE</sequence>